<dbReference type="Pfam" id="PF09481">
    <property type="entry name" value="CRISPR_Cse1"/>
    <property type="match status" value="1"/>
</dbReference>
<name>A0AAW5EU38_NOVHA</name>
<accession>A0AAW5EU38</accession>
<evidence type="ECO:0000313" key="1">
    <source>
        <dbReference type="EMBL" id="MCJ8355188.1"/>
    </source>
</evidence>
<dbReference type="CDD" id="cd09729">
    <property type="entry name" value="Cse1_I-E"/>
    <property type="match status" value="1"/>
</dbReference>
<reference evidence="1" key="2">
    <citation type="submission" date="2022-03" db="EMBL/GenBank/DDBJ databases">
        <authorList>
            <person name="Ryngajllo M."/>
            <person name="Jacek P."/>
            <person name="Kubiak K."/>
        </authorList>
    </citation>
    <scope>NUCLEOTIDE SEQUENCE</scope>
    <source>
        <strain evidence="1">SI1</strain>
    </source>
</reference>
<dbReference type="InterPro" id="IPR013381">
    <property type="entry name" value="CRISPR-assoc_prot_Cse1"/>
</dbReference>
<organism evidence="1 2">
    <name type="scientific">Novacetimonas hansenii</name>
    <name type="common">Komagataeibacter hansenii</name>
    <dbReference type="NCBI Taxonomy" id="436"/>
    <lineage>
        <taxon>Bacteria</taxon>
        <taxon>Pseudomonadati</taxon>
        <taxon>Pseudomonadota</taxon>
        <taxon>Alphaproteobacteria</taxon>
        <taxon>Acetobacterales</taxon>
        <taxon>Acetobacteraceae</taxon>
        <taxon>Novacetimonas</taxon>
    </lineage>
</organism>
<dbReference type="Proteomes" id="UP001202887">
    <property type="component" value="Unassembled WGS sequence"/>
</dbReference>
<protein>
    <submittedName>
        <fullName evidence="1">Type I-E CRISPR-associated protein Cse1/CasA</fullName>
    </submittedName>
</protein>
<dbReference type="EMBL" id="JAIBCX010000060">
    <property type="protein sequence ID" value="MCJ8355188.1"/>
    <property type="molecule type" value="Genomic_DNA"/>
</dbReference>
<comment type="caution">
    <text evidence="1">The sequence shown here is derived from an EMBL/GenBank/DDBJ whole genome shotgun (WGS) entry which is preliminary data.</text>
</comment>
<evidence type="ECO:0000313" key="2">
    <source>
        <dbReference type="Proteomes" id="UP001202887"/>
    </source>
</evidence>
<sequence>MMEDRALNLISDPWLPVRRRSGACDVIRPAQIVDRVADDPVVEFAWPRADLRVAAYEFLIGLVATACPPTDRRSWLGGWRRTPSVATLDDAFARIADAFWLDGPGPRFLQDHEDLSSGSEPVERLLIDAPGESTIKRNADLFVHRGQVGRLGRPAAAMALFTLQSWAPSGGAGNLTGLRGGGPLTTLVLPIEGGSLWNVIWANVPYGVPVKEEAMGTTFPWMAPTIAGKGGRDVCADVNASLLQCWWGMPRRIRLDFENIADGICDLTGSPDAVMVTGWRQRPYGPKYAGWIGMPYGAGGTVHPLTPRYRQKEGTDWLAVHPQPGGIGYRHWAGVVVESADANRLPASCVVAWRNERGRDAGLSENPRLLTAGFDMDNMKARSFVESEMPLPGTSDADRQEMLDELARQCVTAAKQVADILRSCVRDALFGKEKVSVDATGISNVQERFWMDTEGSFFAVLHGAGTSTGDDADLALKKSWLRTLGQAAMKEFDATVTLEPDTAETEARRSALARRRLGAAISGMGKEGAKIMEILDIPLPVKKKQKTTGAAS</sequence>
<dbReference type="NCBIfam" id="TIGR02547">
    <property type="entry name" value="casA_cse1"/>
    <property type="match status" value="1"/>
</dbReference>
<gene>
    <name evidence="1" type="primary">casA</name>
    <name evidence="1" type="ORF">K1W68_14505</name>
</gene>
<proteinExistence type="predicted"/>
<dbReference type="AlphaFoldDB" id="A0AAW5EU38"/>
<reference evidence="1" key="1">
    <citation type="journal article" date="2021" name="Polymers (Basel)">
        <title>Highly Stretchable Bacterial Cellulose Produced by Komagataeibacter hansenii SI1.</title>
        <authorList>
            <person name="Cielecka I."/>
            <person name="Ryngajllo M."/>
            <person name="Maniukiewicz W."/>
            <person name="Bielecki S."/>
        </authorList>
    </citation>
    <scope>NUCLEOTIDE SEQUENCE</scope>
    <source>
        <strain evidence="1">SI1</strain>
    </source>
</reference>